<dbReference type="AlphaFoldDB" id="A0A0A9FNS9"/>
<name>A0A0A9FNS9_ARUDO</name>
<evidence type="ECO:0000313" key="1">
    <source>
        <dbReference type="EMBL" id="JAE14465.1"/>
    </source>
</evidence>
<reference evidence="1" key="1">
    <citation type="submission" date="2014-09" db="EMBL/GenBank/DDBJ databases">
        <authorList>
            <person name="Magalhaes I.L.F."/>
            <person name="Oliveira U."/>
            <person name="Santos F.R."/>
            <person name="Vidigal T.H.D.A."/>
            <person name="Brescovit A.D."/>
            <person name="Santos A.J."/>
        </authorList>
    </citation>
    <scope>NUCLEOTIDE SEQUENCE</scope>
    <source>
        <tissue evidence="1">Shoot tissue taken approximately 20 cm above the soil surface</tissue>
    </source>
</reference>
<protein>
    <submittedName>
        <fullName evidence="1">Uncharacterized protein</fullName>
    </submittedName>
</protein>
<dbReference type="EMBL" id="GBRH01183431">
    <property type="protein sequence ID" value="JAE14465.1"/>
    <property type="molecule type" value="Transcribed_RNA"/>
</dbReference>
<sequence>MSIGNPGDEIMTLVKVGQPLQRTSKSDPSAVLTNKSSLDFFLIR</sequence>
<organism evidence="1">
    <name type="scientific">Arundo donax</name>
    <name type="common">Giant reed</name>
    <name type="synonym">Donax arundinaceus</name>
    <dbReference type="NCBI Taxonomy" id="35708"/>
    <lineage>
        <taxon>Eukaryota</taxon>
        <taxon>Viridiplantae</taxon>
        <taxon>Streptophyta</taxon>
        <taxon>Embryophyta</taxon>
        <taxon>Tracheophyta</taxon>
        <taxon>Spermatophyta</taxon>
        <taxon>Magnoliopsida</taxon>
        <taxon>Liliopsida</taxon>
        <taxon>Poales</taxon>
        <taxon>Poaceae</taxon>
        <taxon>PACMAD clade</taxon>
        <taxon>Arundinoideae</taxon>
        <taxon>Arundineae</taxon>
        <taxon>Arundo</taxon>
    </lineage>
</organism>
<proteinExistence type="predicted"/>
<reference evidence="1" key="2">
    <citation type="journal article" date="2015" name="Data Brief">
        <title>Shoot transcriptome of the giant reed, Arundo donax.</title>
        <authorList>
            <person name="Barrero R.A."/>
            <person name="Guerrero F.D."/>
            <person name="Moolhuijzen P."/>
            <person name="Goolsby J.A."/>
            <person name="Tidwell J."/>
            <person name="Bellgard S.E."/>
            <person name="Bellgard M.I."/>
        </authorList>
    </citation>
    <scope>NUCLEOTIDE SEQUENCE</scope>
    <source>
        <tissue evidence="1">Shoot tissue taken approximately 20 cm above the soil surface</tissue>
    </source>
</reference>
<accession>A0A0A9FNS9</accession>